<dbReference type="AlphaFoldDB" id="A0ABD1X4A8"/>
<sequence>MKEIELVVDSGDEEEMRTNLKEMMSMRSLRRHVLDDIEIKDDKIEEEEAVRICLMASHGYPPGLIFHHEQVGMARVSKDHLHVLPYIGVNQDLVKSHSINTSLHQREDRNSISRTLDSDQFFKVDSAVKRPVLVDVQDTNSNSIPFGFGIADKCARQEKILKLLTSGSSEVEGGMLNFSMLLDLIGPEALITDLFQEPFAPYHRWHFNDAEPQQSLIYPTREFCFEKPLVDVMGDLGSSEITYHSDGQLSATGSVDMNNVLSVIAEFYLSKSTVKSSKQSMLVPFFERRRRGASAKSKLETVKAAPLNSPEKVKDKISQKKKSNRKPIEERNLYGNKYLFACECLLSIMANRKHNGKTAIFSLKKSGPELPRLLTQFSASIAGTGIAVLFSVVCKVACGRVPFCASKLLNTGLGLGLVWLSWAVNKLRDTVISISKNSGSLAIKEEEMMNNLDRSFKDIYFRIAALMAVTALRLA</sequence>
<protein>
    <submittedName>
        <fullName evidence="1">Uncharacterized protein</fullName>
    </submittedName>
</protein>
<accession>A0ABD1X4A8</accession>
<dbReference type="EMBL" id="JBFOLJ010000001">
    <property type="protein sequence ID" value="KAL2556779.1"/>
    <property type="molecule type" value="Genomic_DNA"/>
</dbReference>
<dbReference type="PANTHER" id="PTHR35095">
    <property type="entry name" value="OS05G0143300 PROTEIN"/>
    <property type="match status" value="1"/>
</dbReference>
<gene>
    <name evidence="1" type="ORF">Fot_01518</name>
</gene>
<evidence type="ECO:0000313" key="2">
    <source>
        <dbReference type="Proteomes" id="UP001604277"/>
    </source>
</evidence>
<name>A0ABD1X4A8_9LAMI</name>
<organism evidence="1 2">
    <name type="scientific">Forsythia ovata</name>
    <dbReference type="NCBI Taxonomy" id="205694"/>
    <lineage>
        <taxon>Eukaryota</taxon>
        <taxon>Viridiplantae</taxon>
        <taxon>Streptophyta</taxon>
        <taxon>Embryophyta</taxon>
        <taxon>Tracheophyta</taxon>
        <taxon>Spermatophyta</taxon>
        <taxon>Magnoliopsida</taxon>
        <taxon>eudicotyledons</taxon>
        <taxon>Gunneridae</taxon>
        <taxon>Pentapetalae</taxon>
        <taxon>asterids</taxon>
        <taxon>lamiids</taxon>
        <taxon>Lamiales</taxon>
        <taxon>Oleaceae</taxon>
        <taxon>Forsythieae</taxon>
        <taxon>Forsythia</taxon>
    </lineage>
</organism>
<reference evidence="2" key="1">
    <citation type="submission" date="2024-07" db="EMBL/GenBank/DDBJ databases">
        <title>Two chromosome-level genome assemblies of Korean endemic species Abeliophyllum distichum and Forsythia ovata (Oleaceae).</title>
        <authorList>
            <person name="Jang H."/>
        </authorList>
    </citation>
    <scope>NUCLEOTIDE SEQUENCE [LARGE SCALE GENOMIC DNA]</scope>
</reference>
<comment type="caution">
    <text evidence="1">The sequence shown here is derived from an EMBL/GenBank/DDBJ whole genome shotgun (WGS) entry which is preliminary data.</text>
</comment>
<evidence type="ECO:0000313" key="1">
    <source>
        <dbReference type="EMBL" id="KAL2556779.1"/>
    </source>
</evidence>
<dbReference type="Proteomes" id="UP001604277">
    <property type="component" value="Unassembled WGS sequence"/>
</dbReference>
<proteinExistence type="predicted"/>
<keyword evidence="2" id="KW-1185">Reference proteome</keyword>
<dbReference type="PANTHER" id="PTHR35095:SF1">
    <property type="entry name" value="OS05G0143300 PROTEIN"/>
    <property type="match status" value="1"/>
</dbReference>